<evidence type="ECO:0000313" key="2">
    <source>
        <dbReference type="Proteomes" id="UP000694726"/>
    </source>
</evidence>
<dbReference type="Proteomes" id="UP000694726">
    <property type="component" value="Unplaced"/>
</dbReference>
<accession>A0A8D0N3S5</accession>
<name>A0A8D0N3S5_PIG</name>
<organism evidence="1 2">
    <name type="scientific">Sus scrofa</name>
    <name type="common">Pig</name>
    <dbReference type="NCBI Taxonomy" id="9823"/>
    <lineage>
        <taxon>Eukaryota</taxon>
        <taxon>Metazoa</taxon>
        <taxon>Chordata</taxon>
        <taxon>Craniata</taxon>
        <taxon>Vertebrata</taxon>
        <taxon>Euteleostomi</taxon>
        <taxon>Mammalia</taxon>
        <taxon>Eutheria</taxon>
        <taxon>Laurasiatheria</taxon>
        <taxon>Artiodactyla</taxon>
        <taxon>Suina</taxon>
        <taxon>Suidae</taxon>
        <taxon>Sus</taxon>
    </lineage>
</organism>
<dbReference type="AlphaFoldDB" id="A0A8D0N3S5"/>
<reference evidence="1" key="1">
    <citation type="submission" date="2025-08" db="UniProtKB">
        <authorList>
            <consortium name="Ensembl"/>
        </authorList>
    </citation>
    <scope>IDENTIFICATION</scope>
</reference>
<dbReference type="Ensembl" id="ENSSSCT00015028712.1">
    <property type="protein sequence ID" value="ENSSSCP00015011256.1"/>
    <property type="gene ID" value="ENSSSCG00015021762.1"/>
</dbReference>
<sequence length="148" mass="17282">MSCGVDLRPGSDSALLWLWRRLVATAPIRPLAWELPYAMGVGPQKKRKKIFSDPLPREMTTETKINKWDIIKLKSFCTAKETLNKTKRQHTEWEKIFSNEGIKKGLISKIYKHCLQHNIKKTNNLIKKGAEDLHRHISKKTHRWPNNT</sequence>
<protein>
    <submittedName>
        <fullName evidence="1">Uncharacterized protein</fullName>
    </submittedName>
</protein>
<proteinExistence type="predicted"/>
<evidence type="ECO:0000313" key="1">
    <source>
        <dbReference type="Ensembl" id="ENSSSCP00015011256.1"/>
    </source>
</evidence>